<gene>
    <name evidence="6" type="ORF">ACFFHU_29260</name>
</gene>
<dbReference type="PROSITE" id="PS51747">
    <property type="entry name" value="CYT_DCMP_DEAMINASES_2"/>
    <property type="match status" value="1"/>
</dbReference>
<dbReference type="Proteomes" id="UP001589894">
    <property type="component" value="Unassembled WGS sequence"/>
</dbReference>
<evidence type="ECO:0000313" key="7">
    <source>
        <dbReference type="Proteomes" id="UP001589894"/>
    </source>
</evidence>
<dbReference type="InterPro" id="IPR002125">
    <property type="entry name" value="CMP_dCMP_dom"/>
</dbReference>
<keyword evidence="7" id="KW-1185">Reference proteome</keyword>
<dbReference type="InterPro" id="IPR016193">
    <property type="entry name" value="Cytidine_deaminase-like"/>
</dbReference>
<sequence>MTSEGPMIDGMSPRQLLIELERVAQRGTCLKRKVAAFVVLDGSLAITATNDTPPGMARCLDGGCSRCAAADVPHRTAYDLCICVHAEESAIAQAACSGRALRGAILITNYQPCVTCAKLIISTAFSGVWYIEPWVMPKHALGIPGVADDYERLWRLLPNGCRRLSGLG</sequence>
<dbReference type="Pfam" id="PF00383">
    <property type="entry name" value="dCMP_cyt_deam_1"/>
    <property type="match status" value="1"/>
</dbReference>
<dbReference type="RefSeq" id="WP_377343683.1">
    <property type="nucleotide sequence ID" value="NZ_JBHLUE010000034.1"/>
</dbReference>
<evidence type="ECO:0000259" key="5">
    <source>
        <dbReference type="PROSITE" id="PS51747"/>
    </source>
</evidence>
<dbReference type="PANTHER" id="PTHR11086">
    <property type="entry name" value="DEOXYCYTIDYLATE DEAMINASE-RELATED"/>
    <property type="match status" value="1"/>
</dbReference>
<reference evidence="6 7" key="1">
    <citation type="submission" date="2024-09" db="EMBL/GenBank/DDBJ databases">
        <authorList>
            <person name="Sun Q."/>
            <person name="Mori K."/>
        </authorList>
    </citation>
    <scope>NUCLEOTIDE SEQUENCE [LARGE SCALE GENOMIC DNA]</scope>
    <source>
        <strain evidence="6 7">TBRC 2205</strain>
    </source>
</reference>
<dbReference type="EMBL" id="JBHLUE010000034">
    <property type="protein sequence ID" value="MFC0568215.1"/>
    <property type="molecule type" value="Genomic_DNA"/>
</dbReference>
<accession>A0ABV6P5C7</accession>
<comment type="similarity">
    <text evidence="1">Belongs to the cytidine and deoxycytidylate deaminase family.</text>
</comment>
<evidence type="ECO:0000256" key="2">
    <source>
        <dbReference type="ARBA" id="ARBA00022723"/>
    </source>
</evidence>
<dbReference type="SUPFAM" id="SSF53927">
    <property type="entry name" value="Cytidine deaminase-like"/>
    <property type="match status" value="1"/>
</dbReference>
<dbReference type="Gene3D" id="3.40.140.10">
    <property type="entry name" value="Cytidine Deaminase, domain 2"/>
    <property type="match status" value="1"/>
</dbReference>
<comment type="caution">
    <text evidence="6">The sequence shown here is derived from an EMBL/GenBank/DDBJ whole genome shotgun (WGS) entry which is preliminary data.</text>
</comment>
<dbReference type="InterPro" id="IPR015517">
    <property type="entry name" value="dCMP_deaminase-rel"/>
</dbReference>
<keyword evidence="3" id="KW-0378">Hydrolase</keyword>
<dbReference type="InterPro" id="IPR016192">
    <property type="entry name" value="APOBEC/CMP_deaminase_Zn-bd"/>
</dbReference>
<dbReference type="PROSITE" id="PS00903">
    <property type="entry name" value="CYT_DCMP_DEAMINASES_1"/>
    <property type="match status" value="1"/>
</dbReference>
<evidence type="ECO:0000256" key="1">
    <source>
        <dbReference type="ARBA" id="ARBA00006576"/>
    </source>
</evidence>
<feature type="domain" description="CMP/dCMP-type deaminase" evidence="5">
    <location>
        <begin position="11"/>
        <end position="144"/>
    </location>
</feature>
<proteinExistence type="inferred from homology"/>
<protein>
    <submittedName>
        <fullName evidence="6">Cytidine/deoxycytidylate deaminase family protein</fullName>
    </submittedName>
</protein>
<keyword evidence="4" id="KW-0862">Zinc</keyword>
<evidence type="ECO:0000256" key="3">
    <source>
        <dbReference type="ARBA" id="ARBA00022801"/>
    </source>
</evidence>
<dbReference type="PANTHER" id="PTHR11086:SF18">
    <property type="entry name" value="DEOXYCYTIDYLATE DEAMINASE"/>
    <property type="match status" value="1"/>
</dbReference>
<evidence type="ECO:0000313" key="6">
    <source>
        <dbReference type="EMBL" id="MFC0568215.1"/>
    </source>
</evidence>
<name>A0ABV6P5C7_9ACTN</name>
<keyword evidence="2" id="KW-0479">Metal-binding</keyword>
<evidence type="ECO:0000256" key="4">
    <source>
        <dbReference type="ARBA" id="ARBA00022833"/>
    </source>
</evidence>
<organism evidence="6 7">
    <name type="scientific">Plantactinospora siamensis</name>
    <dbReference type="NCBI Taxonomy" id="555372"/>
    <lineage>
        <taxon>Bacteria</taxon>
        <taxon>Bacillati</taxon>
        <taxon>Actinomycetota</taxon>
        <taxon>Actinomycetes</taxon>
        <taxon>Micromonosporales</taxon>
        <taxon>Micromonosporaceae</taxon>
        <taxon>Plantactinospora</taxon>
    </lineage>
</organism>